<accession>A0ABN3VMC8</accession>
<name>A0ABN3VMC8_9PSEU</name>
<keyword evidence="2" id="KW-0472">Membrane</keyword>
<feature type="compositionally biased region" description="Low complexity" evidence="1">
    <location>
        <begin position="165"/>
        <end position="183"/>
    </location>
</feature>
<protein>
    <submittedName>
        <fullName evidence="3">SRPBCC family protein</fullName>
    </submittedName>
</protein>
<comment type="caution">
    <text evidence="3">The sequence shown here is derived from an EMBL/GenBank/DDBJ whole genome shotgun (WGS) entry which is preliminary data.</text>
</comment>
<evidence type="ECO:0000313" key="4">
    <source>
        <dbReference type="Proteomes" id="UP001500979"/>
    </source>
</evidence>
<dbReference type="Proteomes" id="UP001500979">
    <property type="component" value="Unassembled WGS sequence"/>
</dbReference>
<evidence type="ECO:0000256" key="1">
    <source>
        <dbReference type="SAM" id="MobiDB-lite"/>
    </source>
</evidence>
<dbReference type="CDD" id="cd07823">
    <property type="entry name" value="SRPBCC_5"/>
    <property type="match status" value="1"/>
</dbReference>
<keyword evidence="2" id="KW-0812">Transmembrane</keyword>
<reference evidence="3 4" key="1">
    <citation type="journal article" date="2019" name="Int. J. Syst. Evol. Microbiol.">
        <title>The Global Catalogue of Microorganisms (GCM) 10K type strain sequencing project: providing services to taxonomists for standard genome sequencing and annotation.</title>
        <authorList>
            <consortium name="The Broad Institute Genomics Platform"/>
            <consortium name="The Broad Institute Genome Sequencing Center for Infectious Disease"/>
            <person name="Wu L."/>
            <person name="Ma J."/>
        </authorList>
    </citation>
    <scope>NUCLEOTIDE SEQUENCE [LARGE SCALE GENOMIC DNA]</scope>
    <source>
        <strain evidence="3 4">JCM 9383</strain>
    </source>
</reference>
<dbReference type="PANTHER" id="PTHR38588">
    <property type="entry name" value="BLL0334 PROTEIN"/>
    <property type="match status" value="1"/>
</dbReference>
<keyword evidence="4" id="KW-1185">Reference proteome</keyword>
<evidence type="ECO:0000256" key="2">
    <source>
        <dbReference type="SAM" id="Phobius"/>
    </source>
</evidence>
<sequence length="270" mass="27679">MQMQHHFSVPVPVEVAWKALLDPERVAPCMPGATLTRAEGTEFAGTVKVKLGPISLLYKGTGTFTEVDEAARKVVIDASGKDSRGNGTAAATVTATMVAEGGGTAVQVDTDLKVTGKPAQLGRGLISEVGGKILGQFAACLSDRLAGEPAPAAPATSRNGDRSAAEAAAGNGEKAVSAPAEAAGAERTRRPGWRVTSPAGETSWSSTAREEPAERADAVVKGGPVPSEEAIDLLGTAGTPVLKRVVPVAAVVIGLAVVFRLIRRRRRSGK</sequence>
<proteinExistence type="predicted"/>
<dbReference type="PANTHER" id="PTHR38588:SF1">
    <property type="entry name" value="BLL0334 PROTEIN"/>
    <property type="match status" value="1"/>
</dbReference>
<dbReference type="InterPro" id="IPR023393">
    <property type="entry name" value="START-like_dom_sf"/>
</dbReference>
<dbReference type="InterPro" id="IPR010419">
    <property type="entry name" value="CO_DH_gsu"/>
</dbReference>
<dbReference type="RefSeq" id="WP_344686073.1">
    <property type="nucleotide sequence ID" value="NZ_BAAAUX010000039.1"/>
</dbReference>
<keyword evidence="2" id="KW-1133">Transmembrane helix</keyword>
<dbReference type="EMBL" id="BAAAUX010000039">
    <property type="protein sequence ID" value="GAA2819619.1"/>
    <property type="molecule type" value="Genomic_DNA"/>
</dbReference>
<feature type="transmembrane region" description="Helical" evidence="2">
    <location>
        <begin position="245"/>
        <end position="262"/>
    </location>
</feature>
<feature type="compositionally biased region" description="Basic and acidic residues" evidence="1">
    <location>
        <begin position="208"/>
        <end position="218"/>
    </location>
</feature>
<evidence type="ECO:0000313" key="3">
    <source>
        <dbReference type="EMBL" id="GAA2819619.1"/>
    </source>
</evidence>
<feature type="region of interest" description="Disordered" evidence="1">
    <location>
        <begin position="147"/>
        <end position="221"/>
    </location>
</feature>
<dbReference type="Gene3D" id="3.30.530.20">
    <property type="match status" value="1"/>
</dbReference>
<dbReference type="SUPFAM" id="SSF55961">
    <property type="entry name" value="Bet v1-like"/>
    <property type="match status" value="1"/>
</dbReference>
<dbReference type="Pfam" id="PF06240">
    <property type="entry name" value="COXG"/>
    <property type="match status" value="1"/>
</dbReference>
<organism evidence="3 4">
    <name type="scientific">Saccharopolyspora taberi</name>
    <dbReference type="NCBI Taxonomy" id="60895"/>
    <lineage>
        <taxon>Bacteria</taxon>
        <taxon>Bacillati</taxon>
        <taxon>Actinomycetota</taxon>
        <taxon>Actinomycetes</taxon>
        <taxon>Pseudonocardiales</taxon>
        <taxon>Pseudonocardiaceae</taxon>
        <taxon>Saccharopolyspora</taxon>
    </lineage>
</organism>
<gene>
    <name evidence="3" type="ORF">GCM10010470_63620</name>
</gene>